<feature type="region of interest" description="Disordered" evidence="1">
    <location>
        <begin position="71"/>
        <end position="125"/>
    </location>
</feature>
<evidence type="ECO:0000313" key="2">
    <source>
        <dbReference type="EMBL" id="MBC5778785.1"/>
    </source>
</evidence>
<dbReference type="Proteomes" id="UP000649826">
    <property type="component" value="Unassembled WGS sequence"/>
</dbReference>
<name>A0ABR7IFK5_9FIRM</name>
<accession>A0ABR7IFK5</accession>
<evidence type="ECO:0008006" key="4">
    <source>
        <dbReference type="Google" id="ProtNLM"/>
    </source>
</evidence>
<proteinExistence type="predicted"/>
<dbReference type="RefSeq" id="WP_186994289.1">
    <property type="nucleotide sequence ID" value="NZ_JACOQG010000003.1"/>
</dbReference>
<evidence type="ECO:0000256" key="1">
    <source>
        <dbReference type="SAM" id="MobiDB-lite"/>
    </source>
</evidence>
<organism evidence="2 3">
    <name type="scientific">Blautia difficilis</name>
    <dbReference type="NCBI Taxonomy" id="2763027"/>
    <lineage>
        <taxon>Bacteria</taxon>
        <taxon>Bacillati</taxon>
        <taxon>Bacillota</taxon>
        <taxon>Clostridia</taxon>
        <taxon>Lachnospirales</taxon>
        <taxon>Lachnospiraceae</taxon>
        <taxon>Blautia</taxon>
    </lineage>
</organism>
<sequence length="145" mass="16900">MLYDDGAQTTVLYTKGTKGDDISEELRQFLKYMENTTQTNAVNDTLKDIQKMVDIVKRDGEVSLSYMKGFERDTTMYEKGQEAERKNTEKERENTERERQRADSAEKARDEAEKEKMKAQKETTEALKRVAELEKLLQCKPTETK</sequence>
<comment type="caution">
    <text evidence="2">The sequence shown here is derived from an EMBL/GenBank/DDBJ whole genome shotgun (WGS) entry which is preliminary data.</text>
</comment>
<protein>
    <recommendedName>
        <fullName evidence="4">DUF4316 domain-containing protein</fullName>
    </recommendedName>
</protein>
<gene>
    <name evidence="2" type="ORF">H8Z82_03745</name>
</gene>
<reference evidence="2 3" key="1">
    <citation type="submission" date="2020-08" db="EMBL/GenBank/DDBJ databases">
        <title>Genome public.</title>
        <authorList>
            <person name="Liu C."/>
            <person name="Sun Q."/>
        </authorList>
    </citation>
    <scope>NUCLEOTIDE SEQUENCE [LARGE SCALE GENOMIC DNA]</scope>
    <source>
        <strain evidence="2 3">M29</strain>
    </source>
</reference>
<keyword evidence="3" id="KW-1185">Reference proteome</keyword>
<evidence type="ECO:0000313" key="3">
    <source>
        <dbReference type="Proteomes" id="UP000649826"/>
    </source>
</evidence>
<dbReference type="EMBL" id="JACOQG010000003">
    <property type="protein sequence ID" value="MBC5778785.1"/>
    <property type="molecule type" value="Genomic_DNA"/>
</dbReference>